<dbReference type="EMBL" id="BONH01000025">
    <property type="protein sequence ID" value="GIG00124.1"/>
    <property type="molecule type" value="Genomic_DNA"/>
</dbReference>
<comment type="caution">
    <text evidence="2">The sequence shown here is derived from an EMBL/GenBank/DDBJ whole genome shotgun (WGS) entry which is preliminary data.</text>
</comment>
<sequence length="66" mass="7166">MPRQPAGGRLLDAYITVAPQARRGGRHAARLPHVVTLGSAPPVGRRDPKSDSVSHVHIVRRDLDNL</sequence>
<keyword evidence="3" id="KW-1185">Reference proteome</keyword>
<dbReference type="AlphaFoldDB" id="A0A8J3P129"/>
<feature type="region of interest" description="Disordered" evidence="1">
    <location>
        <begin position="23"/>
        <end position="66"/>
    </location>
</feature>
<reference evidence="2 3" key="1">
    <citation type="submission" date="2021-01" db="EMBL/GenBank/DDBJ databases">
        <title>Whole genome shotgun sequence of Catellatospora citrea NBRC 14495.</title>
        <authorList>
            <person name="Komaki H."/>
            <person name="Tamura T."/>
        </authorList>
    </citation>
    <scope>NUCLEOTIDE SEQUENCE [LARGE SCALE GENOMIC DNA]</scope>
    <source>
        <strain evidence="2 3">NBRC 14495</strain>
    </source>
</reference>
<accession>A0A8J3P129</accession>
<dbReference type="Proteomes" id="UP000659904">
    <property type="component" value="Unassembled WGS sequence"/>
</dbReference>
<evidence type="ECO:0000313" key="3">
    <source>
        <dbReference type="Proteomes" id="UP000659904"/>
    </source>
</evidence>
<name>A0A8J3P129_9ACTN</name>
<evidence type="ECO:0000256" key="1">
    <source>
        <dbReference type="SAM" id="MobiDB-lite"/>
    </source>
</evidence>
<evidence type="ECO:0000313" key="2">
    <source>
        <dbReference type="EMBL" id="GIG00124.1"/>
    </source>
</evidence>
<gene>
    <name evidence="2" type="ORF">Cci01nite_52170</name>
</gene>
<proteinExistence type="predicted"/>
<feature type="compositionally biased region" description="Basic and acidic residues" evidence="1">
    <location>
        <begin position="44"/>
        <end position="66"/>
    </location>
</feature>
<organism evidence="2 3">
    <name type="scientific">Catellatospora citrea</name>
    <dbReference type="NCBI Taxonomy" id="53366"/>
    <lineage>
        <taxon>Bacteria</taxon>
        <taxon>Bacillati</taxon>
        <taxon>Actinomycetota</taxon>
        <taxon>Actinomycetes</taxon>
        <taxon>Micromonosporales</taxon>
        <taxon>Micromonosporaceae</taxon>
        <taxon>Catellatospora</taxon>
    </lineage>
</organism>
<protein>
    <submittedName>
        <fullName evidence="2">Uncharacterized protein</fullName>
    </submittedName>
</protein>